<dbReference type="Pfam" id="PF01370">
    <property type="entry name" value="Epimerase"/>
    <property type="match status" value="1"/>
</dbReference>
<dbReference type="RefSeq" id="WP_226582720.1">
    <property type="nucleotide sequence ID" value="NZ_BLAY01000049.1"/>
</dbReference>
<dbReference type="AlphaFoldDB" id="A0AAV3XCX3"/>
<feature type="domain" description="NAD-dependent epimerase/dehydratase" evidence="1">
    <location>
        <begin position="5"/>
        <end position="228"/>
    </location>
</feature>
<dbReference type="InterPro" id="IPR001509">
    <property type="entry name" value="Epimerase_deHydtase"/>
</dbReference>
<dbReference type="PANTHER" id="PTHR48079">
    <property type="entry name" value="PROTEIN YEEZ"/>
    <property type="match status" value="1"/>
</dbReference>
<dbReference type="FunFam" id="3.40.50.720:FF:000425">
    <property type="entry name" value="NAD(P)-binding Rossmann-fold superfamily protein"/>
    <property type="match status" value="1"/>
</dbReference>
<comment type="caution">
    <text evidence="2">The sequence shown here is derived from an EMBL/GenBank/DDBJ whole genome shotgun (WGS) entry which is preliminary data.</text>
</comment>
<keyword evidence="3" id="KW-1185">Reference proteome</keyword>
<dbReference type="Proteomes" id="UP001050975">
    <property type="component" value="Unassembled WGS sequence"/>
</dbReference>
<dbReference type="EMBL" id="BLAY01000049">
    <property type="protein sequence ID" value="GET38670.1"/>
    <property type="molecule type" value="Genomic_DNA"/>
</dbReference>
<accession>A0AAV3XCX3</accession>
<dbReference type="GO" id="GO:0004029">
    <property type="term" value="F:aldehyde dehydrogenase (NAD+) activity"/>
    <property type="evidence" value="ECO:0007669"/>
    <property type="project" value="TreeGrafter"/>
</dbReference>
<dbReference type="InterPro" id="IPR017829">
    <property type="entry name" value="Hopanoid-assoc_sugar_epimerase"/>
</dbReference>
<evidence type="ECO:0000259" key="1">
    <source>
        <dbReference type="Pfam" id="PF01370"/>
    </source>
</evidence>
<dbReference type="InterPro" id="IPR051783">
    <property type="entry name" value="NAD(P)-dependent_oxidoreduct"/>
</dbReference>
<evidence type="ECO:0000313" key="2">
    <source>
        <dbReference type="EMBL" id="GET38670.1"/>
    </source>
</evidence>
<dbReference type="PANTHER" id="PTHR48079:SF6">
    <property type="entry name" value="NAD(P)-BINDING DOMAIN-CONTAINING PROTEIN-RELATED"/>
    <property type="match status" value="1"/>
</dbReference>
<gene>
    <name evidence="2" type="ORF">MiSe_34290</name>
</gene>
<dbReference type="NCBIfam" id="TIGR03466">
    <property type="entry name" value="HpnA"/>
    <property type="match status" value="1"/>
</dbReference>
<proteinExistence type="predicted"/>
<sequence>MTKTVFVTGGTGFIGANLIQLLVQEGYTVRALARPSSRLDNLRHLDIEIVKGDLNDPQLWQQMKGCQVLFHVAAHYSLWQADKDLLYRHNVLGTRNILAAAQKAGIERTVYTSSVAAIGVKRGGIADETYQSPPDALIGDYKKSKYWAEQEAIQAGKIQDVVIVNPSSPIGPMDIKPTPTGDIILRFLRRQMPFYLDTGLNFIDVRDVARGHLLALERGKAGDRYILGNQNLTLKTLLDLLSQITGLKAPQSSVPAWLPLGVAWVDERILAPLGKQPSIPLDGVRMATQTMYYDAAKAVRELGLPQTPIEIGLKDAVDWFRKYFELKTPND</sequence>
<dbReference type="GO" id="GO:0005737">
    <property type="term" value="C:cytoplasm"/>
    <property type="evidence" value="ECO:0007669"/>
    <property type="project" value="TreeGrafter"/>
</dbReference>
<dbReference type="CDD" id="cd05228">
    <property type="entry name" value="AR_FR_like_1_SDR_e"/>
    <property type="match status" value="1"/>
</dbReference>
<dbReference type="Gene3D" id="3.40.50.720">
    <property type="entry name" value="NAD(P)-binding Rossmann-like Domain"/>
    <property type="match status" value="1"/>
</dbReference>
<protein>
    <submittedName>
        <fullName evidence="2">NAD-dependent epimerase/dehydratase</fullName>
    </submittedName>
</protein>
<evidence type="ECO:0000313" key="3">
    <source>
        <dbReference type="Proteomes" id="UP001050975"/>
    </source>
</evidence>
<dbReference type="SUPFAM" id="SSF51735">
    <property type="entry name" value="NAD(P)-binding Rossmann-fold domains"/>
    <property type="match status" value="1"/>
</dbReference>
<dbReference type="InterPro" id="IPR036291">
    <property type="entry name" value="NAD(P)-bd_dom_sf"/>
</dbReference>
<organism evidence="2 3">
    <name type="scientific">Microseira wollei NIES-4236</name>
    <dbReference type="NCBI Taxonomy" id="2530354"/>
    <lineage>
        <taxon>Bacteria</taxon>
        <taxon>Bacillati</taxon>
        <taxon>Cyanobacteriota</taxon>
        <taxon>Cyanophyceae</taxon>
        <taxon>Oscillatoriophycideae</taxon>
        <taxon>Aerosakkonematales</taxon>
        <taxon>Aerosakkonemataceae</taxon>
        <taxon>Microseira</taxon>
    </lineage>
</organism>
<name>A0AAV3XCX3_9CYAN</name>
<reference evidence="2" key="1">
    <citation type="submission" date="2019-10" db="EMBL/GenBank/DDBJ databases">
        <title>Draft genome sequece of Microseira wollei NIES-4236.</title>
        <authorList>
            <person name="Yamaguchi H."/>
            <person name="Suzuki S."/>
            <person name="Kawachi M."/>
        </authorList>
    </citation>
    <scope>NUCLEOTIDE SEQUENCE</scope>
    <source>
        <strain evidence="2">NIES-4236</strain>
    </source>
</reference>